<feature type="compositionally biased region" description="Low complexity" evidence="1">
    <location>
        <begin position="1"/>
        <end position="11"/>
    </location>
</feature>
<dbReference type="Proteomes" id="UP000320209">
    <property type="component" value="Unassembled WGS sequence"/>
</dbReference>
<organism evidence="2 3">
    <name type="scientific">Nocardioides albertanoniae</name>
    <dbReference type="NCBI Taxonomy" id="1175486"/>
    <lineage>
        <taxon>Bacteria</taxon>
        <taxon>Bacillati</taxon>
        <taxon>Actinomycetota</taxon>
        <taxon>Actinomycetes</taxon>
        <taxon>Propionibacteriales</taxon>
        <taxon>Nocardioidaceae</taxon>
        <taxon>Nocardioides</taxon>
    </lineage>
</organism>
<evidence type="ECO:0000256" key="1">
    <source>
        <dbReference type="SAM" id="MobiDB-lite"/>
    </source>
</evidence>
<proteinExistence type="predicted"/>
<gene>
    <name evidence="2" type="ORF">FB381_2154</name>
</gene>
<keyword evidence="3" id="KW-1185">Reference proteome</keyword>
<sequence>MALGAPASAGPGEPPNPYAGPDGTAGMHGDSAASDTTAWAGPGAEARPGWPVTLPAVCPTILAGRDGMVQALCTEYADRAPSLYLIDPHTWLPVARRHLKAGDLLGGVYAYIDHRDRLVTVDGSGSIRWLDHERTALGWRITVDQEQPVDLPEGDAVTTLGPGYDGHIWFATSQGRAGYAVAGGETRFVTLGDGSEKVANSIATSTRGTAVTSDHATYLLRSTATGVDVVWRRAYDRGPARKPGQLSWGSGSTPTFFGPRSGSDYVAITDNARPRERLLVYRADDGREVCRLPILGPESSGTENSPVAWGRSVYLASTYGYPYPAQATEHADPADPEKADFVGGMTRIDVSPDGCRTRWTNDTASAAVPRLSREENVLYTVKRSAGGWRWQLARIDPETGRELSLTHLGLGPLADTLQMVGTILPDGTLLQGNIAGLRVVRPRG</sequence>
<dbReference type="EMBL" id="VFOV01000001">
    <property type="protein sequence ID" value="TQL68265.1"/>
    <property type="molecule type" value="Genomic_DNA"/>
</dbReference>
<protein>
    <submittedName>
        <fullName evidence="2">Uncharacterized protein</fullName>
    </submittedName>
</protein>
<feature type="region of interest" description="Disordered" evidence="1">
    <location>
        <begin position="1"/>
        <end position="46"/>
    </location>
</feature>
<evidence type="ECO:0000313" key="3">
    <source>
        <dbReference type="Proteomes" id="UP000320209"/>
    </source>
</evidence>
<comment type="caution">
    <text evidence="2">The sequence shown here is derived from an EMBL/GenBank/DDBJ whole genome shotgun (WGS) entry which is preliminary data.</text>
</comment>
<accession>A0A543A6N5</accession>
<dbReference type="AlphaFoldDB" id="A0A543A6N5"/>
<reference evidence="2 3" key="1">
    <citation type="submission" date="2019-06" db="EMBL/GenBank/DDBJ databases">
        <title>Sequencing the genomes of 1000 actinobacteria strains.</title>
        <authorList>
            <person name="Klenk H.-P."/>
        </authorList>
    </citation>
    <scope>NUCLEOTIDE SEQUENCE [LARGE SCALE GENOMIC DNA]</scope>
    <source>
        <strain evidence="2 3">DSM 25218</strain>
    </source>
</reference>
<name>A0A543A6N5_9ACTN</name>
<evidence type="ECO:0000313" key="2">
    <source>
        <dbReference type="EMBL" id="TQL68265.1"/>
    </source>
</evidence>